<dbReference type="InterPro" id="IPR009056">
    <property type="entry name" value="Cyt_c-like_dom"/>
</dbReference>
<keyword evidence="3 4" id="KW-0408">Iron</keyword>
<feature type="domain" description="Cytochrome c" evidence="6">
    <location>
        <begin position="27"/>
        <end position="141"/>
    </location>
</feature>
<dbReference type="RefSeq" id="WP_058244810.1">
    <property type="nucleotide sequence ID" value="NZ_CYSB01000038.1"/>
</dbReference>
<dbReference type="InterPro" id="IPR036909">
    <property type="entry name" value="Cyt_c-like_dom_sf"/>
</dbReference>
<dbReference type="PROSITE" id="PS51257">
    <property type="entry name" value="PROKAR_LIPOPROTEIN"/>
    <property type="match status" value="1"/>
</dbReference>
<gene>
    <name evidence="7" type="ORF">TL5118_03084</name>
    <name evidence="8" type="ORF">TL5120_03484</name>
</gene>
<evidence type="ECO:0000256" key="2">
    <source>
        <dbReference type="ARBA" id="ARBA00022723"/>
    </source>
</evidence>
<reference evidence="8 10" key="2">
    <citation type="submission" date="2015-09" db="EMBL/GenBank/DDBJ databases">
        <authorList>
            <consortium name="Swine Surveillance"/>
        </authorList>
    </citation>
    <scope>NUCLEOTIDE SEQUENCE [LARGE SCALE GENOMIC DNA]</scope>
    <source>
        <strain evidence="8 10">5120</strain>
    </source>
</reference>
<name>A0A0P1FXC3_9RHOB</name>
<dbReference type="GO" id="GO:0046872">
    <property type="term" value="F:metal ion binding"/>
    <property type="evidence" value="ECO:0007669"/>
    <property type="project" value="UniProtKB-KW"/>
</dbReference>
<evidence type="ECO:0000313" key="7">
    <source>
        <dbReference type="EMBL" id="CUH69125.1"/>
    </source>
</evidence>
<evidence type="ECO:0000256" key="3">
    <source>
        <dbReference type="ARBA" id="ARBA00023004"/>
    </source>
</evidence>
<protein>
    <submittedName>
        <fullName evidence="8">Cytochrome c, mono-and diheme variants</fullName>
    </submittedName>
</protein>
<reference evidence="7 9" key="1">
    <citation type="submission" date="2015-09" db="EMBL/GenBank/DDBJ databases">
        <authorList>
            <person name="Rodrigo-Torres L."/>
            <person name="Arahal D.R."/>
        </authorList>
    </citation>
    <scope>NUCLEOTIDE SEQUENCE [LARGE SCALE GENOMIC DNA]</scope>
    <source>
        <strain evidence="7 9">CECT 5118</strain>
    </source>
</reference>
<evidence type="ECO:0000313" key="9">
    <source>
        <dbReference type="Proteomes" id="UP000051086"/>
    </source>
</evidence>
<dbReference type="Gene3D" id="1.10.760.10">
    <property type="entry name" value="Cytochrome c-like domain"/>
    <property type="match status" value="1"/>
</dbReference>
<dbReference type="GO" id="GO:0020037">
    <property type="term" value="F:heme binding"/>
    <property type="evidence" value="ECO:0007669"/>
    <property type="project" value="InterPro"/>
</dbReference>
<dbReference type="GO" id="GO:0009055">
    <property type="term" value="F:electron transfer activity"/>
    <property type="evidence" value="ECO:0007669"/>
    <property type="project" value="InterPro"/>
</dbReference>
<dbReference type="AlphaFoldDB" id="A0A0P1FXC3"/>
<feature type="chain" id="PRO_5009792564" evidence="5">
    <location>
        <begin position="17"/>
        <end position="143"/>
    </location>
</feature>
<feature type="signal peptide" evidence="5">
    <location>
        <begin position="1"/>
        <end position="16"/>
    </location>
</feature>
<evidence type="ECO:0000256" key="4">
    <source>
        <dbReference type="PROSITE-ProRule" id="PRU00433"/>
    </source>
</evidence>
<dbReference type="PROSITE" id="PS51007">
    <property type="entry name" value="CYTC"/>
    <property type="match status" value="1"/>
</dbReference>
<dbReference type="Pfam" id="PF13442">
    <property type="entry name" value="Cytochrome_CBB3"/>
    <property type="match status" value="1"/>
</dbReference>
<dbReference type="OrthoDB" id="5514238at2"/>
<sequence length="143" mass="14627">MTFVARCTPFAFVALAACAPSQDVAMPEPAEGALLFAQNCAICHGANGQGGSTGTDGPPPADLTRLSLANGGVFPREMVLTTADGYNRQALGDQRMPEFGGFLGGETVPLDVSGTASAEDANLTPVPRALAALVAYLETLQVE</sequence>
<organism evidence="8 10">
    <name type="scientific">Thalassovita autumnalis</name>
    <dbReference type="NCBI Taxonomy" id="2072972"/>
    <lineage>
        <taxon>Bacteria</taxon>
        <taxon>Pseudomonadati</taxon>
        <taxon>Pseudomonadota</taxon>
        <taxon>Alphaproteobacteria</taxon>
        <taxon>Rhodobacterales</taxon>
        <taxon>Roseobacteraceae</taxon>
        <taxon>Thalassovita</taxon>
    </lineage>
</organism>
<dbReference type="EMBL" id="CYSB01000038">
    <property type="protein sequence ID" value="CUH69125.1"/>
    <property type="molecule type" value="Genomic_DNA"/>
</dbReference>
<keyword evidence="5" id="KW-0732">Signal</keyword>
<evidence type="ECO:0000259" key="6">
    <source>
        <dbReference type="PROSITE" id="PS51007"/>
    </source>
</evidence>
<dbReference type="SUPFAM" id="SSF46626">
    <property type="entry name" value="Cytochrome c"/>
    <property type="match status" value="1"/>
</dbReference>
<evidence type="ECO:0000313" key="8">
    <source>
        <dbReference type="EMBL" id="CUH73672.1"/>
    </source>
</evidence>
<evidence type="ECO:0000256" key="1">
    <source>
        <dbReference type="ARBA" id="ARBA00022617"/>
    </source>
</evidence>
<keyword evidence="1 4" id="KW-0349">Heme</keyword>
<dbReference type="Proteomes" id="UP000051887">
    <property type="component" value="Unassembled WGS sequence"/>
</dbReference>
<proteinExistence type="predicted"/>
<evidence type="ECO:0000313" key="10">
    <source>
        <dbReference type="Proteomes" id="UP000051887"/>
    </source>
</evidence>
<dbReference type="EMBL" id="CYSC01000041">
    <property type="protein sequence ID" value="CUH73672.1"/>
    <property type="molecule type" value="Genomic_DNA"/>
</dbReference>
<accession>A0A0P1FXC3</accession>
<keyword evidence="9" id="KW-1185">Reference proteome</keyword>
<dbReference type="Proteomes" id="UP000051086">
    <property type="component" value="Unassembled WGS sequence"/>
</dbReference>
<evidence type="ECO:0000256" key="5">
    <source>
        <dbReference type="SAM" id="SignalP"/>
    </source>
</evidence>
<keyword evidence="2 4" id="KW-0479">Metal-binding</keyword>